<keyword evidence="2" id="KW-1185">Reference proteome</keyword>
<dbReference type="AlphaFoldDB" id="A0AAV5V376"/>
<protein>
    <recommendedName>
        <fullName evidence="3">Galectin</fullName>
    </recommendedName>
</protein>
<feature type="non-terminal residue" evidence="1">
    <location>
        <position position="74"/>
    </location>
</feature>
<name>A0AAV5V376_9BILA</name>
<feature type="non-terminal residue" evidence="1">
    <location>
        <position position="1"/>
    </location>
</feature>
<comment type="caution">
    <text evidence="1">The sequence shown here is derived from an EMBL/GenBank/DDBJ whole genome shotgun (WGS) entry which is preliminary data.</text>
</comment>
<evidence type="ECO:0000313" key="2">
    <source>
        <dbReference type="Proteomes" id="UP001432322"/>
    </source>
</evidence>
<evidence type="ECO:0000313" key="1">
    <source>
        <dbReference type="EMBL" id="GMT13879.1"/>
    </source>
</evidence>
<evidence type="ECO:0008006" key="3">
    <source>
        <dbReference type="Google" id="ProtNLM"/>
    </source>
</evidence>
<dbReference type="Proteomes" id="UP001432322">
    <property type="component" value="Unassembled WGS sequence"/>
</dbReference>
<sequence>RDEEMPVRIALLPSNWDLRLSVDLPACNVFADRLWIGPRHIRLPLSSFRSLLCSHQGIIYKTNCHPPIRPPSQP</sequence>
<organism evidence="1 2">
    <name type="scientific">Pristionchus fissidentatus</name>
    <dbReference type="NCBI Taxonomy" id="1538716"/>
    <lineage>
        <taxon>Eukaryota</taxon>
        <taxon>Metazoa</taxon>
        <taxon>Ecdysozoa</taxon>
        <taxon>Nematoda</taxon>
        <taxon>Chromadorea</taxon>
        <taxon>Rhabditida</taxon>
        <taxon>Rhabditina</taxon>
        <taxon>Diplogasteromorpha</taxon>
        <taxon>Diplogasteroidea</taxon>
        <taxon>Neodiplogasteridae</taxon>
        <taxon>Pristionchus</taxon>
    </lineage>
</organism>
<dbReference type="EMBL" id="BTSY01000002">
    <property type="protein sequence ID" value="GMT13879.1"/>
    <property type="molecule type" value="Genomic_DNA"/>
</dbReference>
<gene>
    <name evidence="1" type="ORF">PFISCL1PPCAC_5176</name>
</gene>
<accession>A0AAV5V376</accession>
<proteinExistence type="predicted"/>
<reference evidence="1" key="1">
    <citation type="submission" date="2023-10" db="EMBL/GenBank/DDBJ databases">
        <title>Genome assembly of Pristionchus species.</title>
        <authorList>
            <person name="Yoshida K."/>
            <person name="Sommer R.J."/>
        </authorList>
    </citation>
    <scope>NUCLEOTIDE SEQUENCE</scope>
    <source>
        <strain evidence="1">RS5133</strain>
    </source>
</reference>